<organism evidence="2 3">
    <name type="scientific">Zosterops borbonicus</name>
    <dbReference type="NCBI Taxonomy" id="364589"/>
    <lineage>
        <taxon>Eukaryota</taxon>
        <taxon>Metazoa</taxon>
        <taxon>Chordata</taxon>
        <taxon>Craniata</taxon>
        <taxon>Vertebrata</taxon>
        <taxon>Euteleostomi</taxon>
        <taxon>Archelosauria</taxon>
        <taxon>Archosauria</taxon>
        <taxon>Dinosauria</taxon>
        <taxon>Saurischia</taxon>
        <taxon>Theropoda</taxon>
        <taxon>Coelurosauria</taxon>
        <taxon>Aves</taxon>
        <taxon>Neognathae</taxon>
        <taxon>Neoaves</taxon>
        <taxon>Telluraves</taxon>
        <taxon>Australaves</taxon>
        <taxon>Passeriformes</taxon>
        <taxon>Sylvioidea</taxon>
        <taxon>Zosteropidae</taxon>
        <taxon>Zosterops</taxon>
    </lineage>
</organism>
<proteinExistence type="predicted"/>
<dbReference type="PANTHER" id="PTHR23120:SF42">
    <property type="entry name" value="MAESTRO HEAT-LIKE REPEAT FAMILY MEMBER 3"/>
    <property type="match status" value="1"/>
</dbReference>
<dbReference type="EMBL" id="SWJQ01004446">
    <property type="protein sequence ID" value="TRZ05400.1"/>
    <property type="molecule type" value="Genomic_DNA"/>
</dbReference>
<dbReference type="InterPro" id="IPR055406">
    <property type="entry name" value="HEAT_Maestro"/>
</dbReference>
<dbReference type="Proteomes" id="UP000796761">
    <property type="component" value="Unassembled WGS sequence"/>
</dbReference>
<feature type="non-terminal residue" evidence="2">
    <location>
        <position position="1"/>
    </location>
</feature>
<dbReference type="PANTHER" id="PTHR23120">
    <property type="entry name" value="MAESTRO-RELATED HEAT DOMAIN-CONTAINING"/>
    <property type="match status" value="1"/>
</dbReference>
<accession>A0A8K1D3Y2</accession>
<evidence type="ECO:0000313" key="3">
    <source>
        <dbReference type="Proteomes" id="UP000796761"/>
    </source>
</evidence>
<sequence length="246" mass="28468">FGLLTMKALLSHLEYEDVVSEVERECGWDTLLNTDTHHHTMGLLARAMLRISQSLCYRVARYLFRLLRREEARWEVAAMAFLVEANTIWALTESLTEVLKDEDKKVRGMTLSVLSEMFLNRKEPIASSLALQLVEALRPLFYKGTSRVQLLSIRLFQAVMELVEEEGKKPLERIVCQSLFPLFCHLHDKNRFVAEVRISEMLVCNLEVTWLPPVLMSCEANGPCNLLLLATEQQFWGICFLLSWQY</sequence>
<dbReference type="AlphaFoldDB" id="A0A8K1D3Y2"/>
<dbReference type="SUPFAM" id="SSF48371">
    <property type="entry name" value="ARM repeat"/>
    <property type="match status" value="1"/>
</dbReference>
<dbReference type="InterPro" id="IPR045206">
    <property type="entry name" value="Maestro_heat-like_prot"/>
</dbReference>
<name>A0A8K1D3Y2_9PASS</name>
<gene>
    <name evidence="2" type="ORF">HGM15179_021707</name>
</gene>
<dbReference type="Pfam" id="PF23227">
    <property type="entry name" value="HEAT_MROH2B_C"/>
    <property type="match status" value="1"/>
</dbReference>
<protein>
    <recommendedName>
        <fullName evidence="1">Maestro/Maestro-like HEAT-repeats domain-containing protein</fullName>
    </recommendedName>
</protein>
<keyword evidence="3" id="KW-1185">Reference proteome</keyword>
<dbReference type="InterPro" id="IPR016024">
    <property type="entry name" value="ARM-type_fold"/>
</dbReference>
<dbReference type="GO" id="GO:0005737">
    <property type="term" value="C:cytoplasm"/>
    <property type="evidence" value="ECO:0007669"/>
    <property type="project" value="TreeGrafter"/>
</dbReference>
<dbReference type="OrthoDB" id="9421177at2759"/>
<reference evidence="2" key="1">
    <citation type="submission" date="2019-04" db="EMBL/GenBank/DDBJ databases">
        <title>Genome assembly of Zosterops borbonicus 15179.</title>
        <authorList>
            <person name="Leroy T."/>
            <person name="Anselmetti Y."/>
            <person name="Tilak M.-K."/>
            <person name="Nabholz B."/>
        </authorList>
    </citation>
    <scope>NUCLEOTIDE SEQUENCE</scope>
    <source>
        <strain evidence="2">HGM_15179</strain>
        <tissue evidence="2">Muscle</tissue>
    </source>
</reference>
<feature type="domain" description="Maestro/Maestro-like HEAT-repeats" evidence="1">
    <location>
        <begin position="90"/>
        <end position="195"/>
    </location>
</feature>
<evidence type="ECO:0000259" key="1">
    <source>
        <dbReference type="Pfam" id="PF23227"/>
    </source>
</evidence>
<comment type="caution">
    <text evidence="2">The sequence shown here is derived from an EMBL/GenBank/DDBJ whole genome shotgun (WGS) entry which is preliminary data.</text>
</comment>
<dbReference type="Gene3D" id="1.25.10.10">
    <property type="entry name" value="Leucine-rich Repeat Variant"/>
    <property type="match status" value="1"/>
</dbReference>
<evidence type="ECO:0000313" key="2">
    <source>
        <dbReference type="EMBL" id="TRZ05400.1"/>
    </source>
</evidence>
<dbReference type="InterPro" id="IPR011989">
    <property type="entry name" value="ARM-like"/>
</dbReference>